<dbReference type="AlphaFoldDB" id="A0AAW1J083"/>
<organism evidence="1 2">
    <name type="scientific">Popillia japonica</name>
    <name type="common">Japanese beetle</name>
    <dbReference type="NCBI Taxonomy" id="7064"/>
    <lineage>
        <taxon>Eukaryota</taxon>
        <taxon>Metazoa</taxon>
        <taxon>Ecdysozoa</taxon>
        <taxon>Arthropoda</taxon>
        <taxon>Hexapoda</taxon>
        <taxon>Insecta</taxon>
        <taxon>Pterygota</taxon>
        <taxon>Neoptera</taxon>
        <taxon>Endopterygota</taxon>
        <taxon>Coleoptera</taxon>
        <taxon>Polyphaga</taxon>
        <taxon>Scarabaeiformia</taxon>
        <taxon>Scarabaeidae</taxon>
        <taxon>Rutelinae</taxon>
        <taxon>Popillia</taxon>
    </lineage>
</organism>
<keyword evidence="2" id="KW-1185">Reference proteome</keyword>
<dbReference type="Proteomes" id="UP001458880">
    <property type="component" value="Unassembled WGS sequence"/>
</dbReference>
<dbReference type="EMBL" id="JASPKY010000465">
    <property type="protein sequence ID" value="KAK9695986.1"/>
    <property type="molecule type" value="Genomic_DNA"/>
</dbReference>
<reference evidence="1 2" key="1">
    <citation type="journal article" date="2024" name="BMC Genomics">
        <title>De novo assembly and annotation of Popillia japonica's genome with initial clues to its potential as an invasive pest.</title>
        <authorList>
            <person name="Cucini C."/>
            <person name="Boschi S."/>
            <person name="Funari R."/>
            <person name="Cardaioli E."/>
            <person name="Iannotti N."/>
            <person name="Marturano G."/>
            <person name="Paoli F."/>
            <person name="Bruttini M."/>
            <person name="Carapelli A."/>
            <person name="Frati F."/>
            <person name="Nardi F."/>
        </authorList>
    </citation>
    <scope>NUCLEOTIDE SEQUENCE [LARGE SCALE GENOMIC DNA]</scope>
    <source>
        <strain evidence="1">DMR45628</strain>
    </source>
</reference>
<proteinExistence type="predicted"/>
<comment type="caution">
    <text evidence="1">The sequence shown here is derived from an EMBL/GenBank/DDBJ whole genome shotgun (WGS) entry which is preliminary data.</text>
</comment>
<evidence type="ECO:0000313" key="2">
    <source>
        <dbReference type="Proteomes" id="UP001458880"/>
    </source>
</evidence>
<accession>A0AAW1J083</accession>
<name>A0AAW1J083_POPJA</name>
<protein>
    <submittedName>
        <fullName evidence="1">Uncharacterized protein</fullName>
    </submittedName>
</protein>
<gene>
    <name evidence="1" type="ORF">QE152_g32209</name>
</gene>
<sequence>MVVFDILIWKDVCILILKKQLTLPFSDTCILVKPVNGSGPINQGTVFVARPLPAIHVGIMMSHHEMRM</sequence>
<evidence type="ECO:0000313" key="1">
    <source>
        <dbReference type="EMBL" id="KAK9695986.1"/>
    </source>
</evidence>